<evidence type="ECO:0000313" key="10">
    <source>
        <dbReference type="EMBL" id="MDR0181984.1"/>
    </source>
</evidence>
<dbReference type="SUPFAM" id="SSF141523">
    <property type="entry name" value="L,D-transpeptidase catalytic domain-like"/>
    <property type="match status" value="1"/>
</dbReference>
<dbReference type="Pfam" id="PF03734">
    <property type="entry name" value="YkuD"/>
    <property type="match status" value="1"/>
</dbReference>
<keyword evidence="8" id="KW-0732">Signal</keyword>
<evidence type="ECO:0000256" key="4">
    <source>
        <dbReference type="ARBA" id="ARBA00022960"/>
    </source>
</evidence>
<dbReference type="RefSeq" id="WP_309261146.1">
    <property type="nucleotide sequence ID" value="NZ_JARUHG010000001.1"/>
</dbReference>
<feature type="domain" description="L,D-TPase catalytic" evidence="9">
    <location>
        <begin position="53"/>
        <end position="162"/>
    </location>
</feature>
<dbReference type="InterPro" id="IPR050979">
    <property type="entry name" value="LD-transpeptidase"/>
</dbReference>
<dbReference type="EMBL" id="JARUHG010000001">
    <property type="protein sequence ID" value="MDR0181984.1"/>
    <property type="molecule type" value="Genomic_DNA"/>
</dbReference>
<keyword evidence="11" id="KW-1185">Reference proteome</keyword>
<reference evidence="10 11" key="1">
    <citation type="submission" date="2023-04" db="EMBL/GenBank/DDBJ databases">
        <title>Lysobacter sp. strain UC isolated from soil sample.</title>
        <authorList>
            <person name="Choksket S."/>
            <person name="Harshvardhan F."/>
            <person name="Rana R."/>
            <person name="Patil P.B."/>
            <person name="Korpole S."/>
        </authorList>
    </citation>
    <scope>NUCLEOTIDE SEQUENCE [LARGE SCALE GENOMIC DNA]</scope>
    <source>
        <strain evidence="10 11">UC</strain>
    </source>
</reference>
<feature type="chain" id="PRO_5047375207" evidence="8">
    <location>
        <begin position="25"/>
        <end position="331"/>
    </location>
</feature>
<accession>A0ABU1C9W8</accession>
<dbReference type="CDD" id="cd16913">
    <property type="entry name" value="YkuD_like"/>
    <property type="match status" value="1"/>
</dbReference>
<keyword evidence="4 7" id="KW-0133">Cell shape</keyword>
<feature type="signal peptide" evidence="8">
    <location>
        <begin position="1"/>
        <end position="24"/>
    </location>
</feature>
<comment type="similarity">
    <text evidence="2">Belongs to the YkuD family.</text>
</comment>
<dbReference type="PANTHER" id="PTHR30582">
    <property type="entry name" value="L,D-TRANSPEPTIDASE"/>
    <property type="match status" value="1"/>
</dbReference>
<organism evidence="10 11">
    <name type="scientific">Lysobacter arvi</name>
    <dbReference type="NCBI Taxonomy" id="3038776"/>
    <lineage>
        <taxon>Bacteria</taxon>
        <taxon>Pseudomonadati</taxon>
        <taxon>Pseudomonadota</taxon>
        <taxon>Gammaproteobacteria</taxon>
        <taxon>Lysobacterales</taxon>
        <taxon>Lysobacteraceae</taxon>
        <taxon>Lysobacter</taxon>
    </lineage>
</organism>
<comment type="pathway">
    <text evidence="1 7">Cell wall biogenesis; peptidoglycan biosynthesis.</text>
</comment>
<proteinExistence type="inferred from homology"/>
<evidence type="ECO:0000256" key="1">
    <source>
        <dbReference type="ARBA" id="ARBA00004752"/>
    </source>
</evidence>
<dbReference type="Gene3D" id="2.40.440.10">
    <property type="entry name" value="L,D-transpeptidase catalytic domain-like"/>
    <property type="match status" value="1"/>
</dbReference>
<feature type="active site" description="Proton donor/acceptor" evidence="7">
    <location>
        <position position="125"/>
    </location>
</feature>
<dbReference type="InterPro" id="IPR038063">
    <property type="entry name" value="Transpep_catalytic_dom"/>
</dbReference>
<dbReference type="PROSITE" id="PS52029">
    <property type="entry name" value="LD_TPASE"/>
    <property type="match status" value="1"/>
</dbReference>
<name>A0ABU1C9W8_9GAMM</name>
<evidence type="ECO:0000256" key="6">
    <source>
        <dbReference type="ARBA" id="ARBA00023316"/>
    </source>
</evidence>
<keyword evidence="6 7" id="KW-0961">Cell wall biogenesis/degradation</keyword>
<dbReference type="NCBIfam" id="NF004785">
    <property type="entry name" value="PRK06132.1-2"/>
    <property type="match status" value="1"/>
</dbReference>
<evidence type="ECO:0000313" key="11">
    <source>
        <dbReference type="Proteomes" id="UP001233535"/>
    </source>
</evidence>
<protein>
    <submittedName>
        <fullName evidence="10">L,D-transpeptidase family protein</fullName>
    </submittedName>
</protein>
<keyword evidence="3" id="KW-0808">Transferase</keyword>
<evidence type="ECO:0000256" key="5">
    <source>
        <dbReference type="ARBA" id="ARBA00022984"/>
    </source>
</evidence>
<sequence>MRFGTAWRAAWVLAALLAAFPIAAQGVKPDTAPLSARSADFVWMEGEVREGPVLVVVSLDAQRAYVYRGAARIAVSNVSTGRPGFETPQGVYTVLEKRREHYSNLYDDAPMPFMQRLTWGGLALHAGALPGRPASHGCIRLPYAFAEKLFGVTSRDTTIVIARAADDPASTASTPISSVSASDAASLPYTWTPDAAHGGPLAIVYSTHDREVVVLRGASEIGRATVDLVGESRPGRHVFWLLSGARTEASVVVPGRPALRWLEISLEPEGGDREIRLADASGAGTIRVNEAFARVVYDILEPGTVLLITDAPLQSMGNAITPSVLSAERTR</sequence>
<comment type="caution">
    <text evidence="10">The sequence shown here is derived from an EMBL/GenBank/DDBJ whole genome shotgun (WGS) entry which is preliminary data.</text>
</comment>
<evidence type="ECO:0000259" key="9">
    <source>
        <dbReference type="PROSITE" id="PS52029"/>
    </source>
</evidence>
<evidence type="ECO:0000256" key="2">
    <source>
        <dbReference type="ARBA" id="ARBA00005992"/>
    </source>
</evidence>
<feature type="active site" description="Nucleophile" evidence="7">
    <location>
        <position position="138"/>
    </location>
</feature>
<dbReference type="Proteomes" id="UP001233535">
    <property type="component" value="Unassembled WGS sequence"/>
</dbReference>
<evidence type="ECO:0000256" key="3">
    <source>
        <dbReference type="ARBA" id="ARBA00022679"/>
    </source>
</evidence>
<dbReference type="PANTHER" id="PTHR30582:SF2">
    <property type="entry name" value="L,D-TRANSPEPTIDASE YCIB-RELATED"/>
    <property type="match status" value="1"/>
</dbReference>
<dbReference type="InterPro" id="IPR005490">
    <property type="entry name" value="LD_TPept_cat_dom"/>
</dbReference>
<evidence type="ECO:0000256" key="7">
    <source>
        <dbReference type="PROSITE-ProRule" id="PRU01373"/>
    </source>
</evidence>
<keyword evidence="5 7" id="KW-0573">Peptidoglycan synthesis</keyword>
<gene>
    <name evidence="10" type="ORF">P8609_03235</name>
</gene>
<evidence type="ECO:0000256" key="8">
    <source>
        <dbReference type="SAM" id="SignalP"/>
    </source>
</evidence>